<feature type="domain" description="Gfo/Idh/MocA-like oxidoreductase N-terminal" evidence="1">
    <location>
        <begin position="7"/>
        <end position="125"/>
    </location>
</feature>
<dbReference type="PANTHER" id="PTHR43249:SF1">
    <property type="entry name" value="D-GLUCOSIDE 3-DEHYDROGENASE"/>
    <property type="match status" value="1"/>
</dbReference>
<dbReference type="Gene3D" id="3.30.360.10">
    <property type="entry name" value="Dihydrodipicolinate Reductase, domain 2"/>
    <property type="match status" value="1"/>
</dbReference>
<keyword evidence="3" id="KW-0560">Oxidoreductase</keyword>
<dbReference type="InterPro" id="IPR055170">
    <property type="entry name" value="GFO_IDH_MocA-like_dom"/>
</dbReference>
<dbReference type="PANTHER" id="PTHR43249">
    <property type="entry name" value="UDP-N-ACETYL-2-AMINO-2-DEOXY-D-GLUCURONATE OXIDASE"/>
    <property type="match status" value="1"/>
</dbReference>
<reference evidence="3" key="2">
    <citation type="journal article" date="2021" name="J Anim Sci Technol">
        <title>Complete genome sequence of Paenibacillus konkukensis sp. nov. SK3146 as a potential probiotic strain.</title>
        <authorList>
            <person name="Jung H.I."/>
            <person name="Park S."/>
            <person name="Niu K.M."/>
            <person name="Lee S.W."/>
            <person name="Kothari D."/>
            <person name="Yi K.J."/>
            <person name="Kim S.K."/>
        </authorList>
    </citation>
    <scope>NUCLEOTIDE SEQUENCE</scope>
    <source>
        <strain evidence="3">SK3146</strain>
    </source>
</reference>
<proteinExistence type="predicted"/>
<dbReference type="InterPro" id="IPR000683">
    <property type="entry name" value="Gfo/Idh/MocA-like_OxRdtase_N"/>
</dbReference>
<reference evidence="3" key="1">
    <citation type="submission" date="2018-02" db="EMBL/GenBank/DDBJ databases">
        <authorList>
            <person name="Kim S.-K."/>
            <person name="Jung H.-I."/>
            <person name="Lee S.-W."/>
        </authorList>
    </citation>
    <scope>NUCLEOTIDE SEQUENCE</scope>
    <source>
        <strain evidence="3">SK3146</strain>
    </source>
</reference>
<dbReference type="InterPro" id="IPR036291">
    <property type="entry name" value="NAD(P)-bd_dom_sf"/>
</dbReference>
<accession>A0ABY4RQ57</accession>
<dbReference type="EC" id="1.-.-.-" evidence="3"/>
<evidence type="ECO:0000259" key="2">
    <source>
        <dbReference type="Pfam" id="PF22725"/>
    </source>
</evidence>
<dbReference type="EMBL" id="CP027059">
    <property type="protein sequence ID" value="UQZ83698.1"/>
    <property type="molecule type" value="Genomic_DNA"/>
</dbReference>
<name>A0ABY4RQ57_9BACL</name>
<keyword evidence="4" id="KW-1185">Reference proteome</keyword>
<dbReference type="GO" id="GO:0016491">
    <property type="term" value="F:oxidoreductase activity"/>
    <property type="evidence" value="ECO:0007669"/>
    <property type="project" value="UniProtKB-KW"/>
</dbReference>
<evidence type="ECO:0000259" key="1">
    <source>
        <dbReference type="Pfam" id="PF01408"/>
    </source>
</evidence>
<dbReference type="SUPFAM" id="SSF55347">
    <property type="entry name" value="Glyceraldehyde-3-phosphate dehydrogenase-like, C-terminal domain"/>
    <property type="match status" value="1"/>
</dbReference>
<evidence type="ECO:0000313" key="4">
    <source>
        <dbReference type="Proteomes" id="UP001057134"/>
    </source>
</evidence>
<dbReference type="Pfam" id="PF22725">
    <property type="entry name" value="GFO_IDH_MocA_C3"/>
    <property type="match status" value="1"/>
</dbReference>
<dbReference type="Proteomes" id="UP001057134">
    <property type="component" value="Chromosome"/>
</dbReference>
<dbReference type="SUPFAM" id="SSF51735">
    <property type="entry name" value="NAD(P)-binding Rossmann-fold domains"/>
    <property type="match status" value="1"/>
</dbReference>
<protein>
    <submittedName>
        <fullName evidence="3">Oxidoreductase YcjS</fullName>
        <ecNumber evidence="3">1.-.-.-</ecNumber>
    </submittedName>
</protein>
<organism evidence="3 4">
    <name type="scientific">Paenibacillus konkukensis</name>
    <dbReference type="NCBI Taxonomy" id="2020716"/>
    <lineage>
        <taxon>Bacteria</taxon>
        <taxon>Bacillati</taxon>
        <taxon>Bacillota</taxon>
        <taxon>Bacilli</taxon>
        <taxon>Bacillales</taxon>
        <taxon>Paenibacillaceae</taxon>
        <taxon>Paenibacillus</taxon>
    </lineage>
</organism>
<gene>
    <name evidence="3" type="primary">ycjS_8</name>
    <name evidence="3" type="ORF">SK3146_02905</name>
</gene>
<dbReference type="InterPro" id="IPR052515">
    <property type="entry name" value="Gfo/Idh/MocA_Oxidoreductase"/>
</dbReference>
<feature type="domain" description="GFO/IDH/MocA-like oxidoreductase" evidence="2">
    <location>
        <begin position="144"/>
        <end position="256"/>
    </location>
</feature>
<dbReference type="Pfam" id="PF01408">
    <property type="entry name" value="GFO_IDH_MocA"/>
    <property type="match status" value="1"/>
</dbReference>
<evidence type="ECO:0000313" key="3">
    <source>
        <dbReference type="EMBL" id="UQZ83698.1"/>
    </source>
</evidence>
<dbReference type="Gene3D" id="3.40.50.720">
    <property type="entry name" value="NAD(P)-binding Rossmann-like Domain"/>
    <property type="match status" value="1"/>
</dbReference>
<sequence length="335" mass="37391">MNQMTYRVAVVGAGHNAEGHLKALSELRERLKPVAVADIRIDRAELLSKASGITAYTDYREMVLREKPDIVVITLPHHLHKEAAVFCAEAGCHVLLEKPMALNAQQCNDIIDAVRRSSVRLMVGHTQHFLAENLLAKKLIEDEAQRWGPLVMMNDTRHTAYYTTERPAWFLDKQRSGGGILFNLGSHSVDRIMWLGNAKIVKVRASLSHYGTAGDVEGSGVIFLENERGMPSTIVQSGYDGVPRNELELVFTKAMVKVIPGQGVWISRNGAYEQIPVPRAAAPFVLQFRELLASIEEEREPECSMIYSRDVIAVLEGIYRSHELKSEVAMAFEGE</sequence>